<evidence type="ECO:0000256" key="5">
    <source>
        <dbReference type="SAM" id="Phobius"/>
    </source>
</evidence>
<feature type="transmembrane region" description="Helical" evidence="5">
    <location>
        <begin position="355"/>
        <end position="374"/>
    </location>
</feature>
<dbReference type="InterPro" id="IPR011701">
    <property type="entry name" value="MFS"/>
</dbReference>
<name>A0ABZ0SNG7_9MICO</name>
<evidence type="ECO:0000313" key="7">
    <source>
        <dbReference type="EMBL" id="WPR89373.1"/>
    </source>
</evidence>
<evidence type="ECO:0000313" key="8">
    <source>
        <dbReference type="Proteomes" id="UP001323798"/>
    </source>
</evidence>
<evidence type="ECO:0000256" key="4">
    <source>
        <dbReference type="ARBA" id="ARBA00023136"/>
    </source>
</evidence>
<keyword evidence="3 5" id="KW-1133">Transmembrane helix</keyword>
<accession>A0ABZ0SNG7</accession>
<dbReference type="PANTHER" id="PTHR23542">
    <property type="match status" value="1"/>
</dbReference>
<dbReference type="PANTHER" id="PTHR23542:SF1">
    <property type="entry name" value="MAJOR FACILITATOR SUPERFAMILY (MFS) PROFILE DOMAIN-CONTAINING PROTEIN"/>
    <property type="match status" value="1"/>
</dbReference>
<dbReference type="EMBL" id="CP139368">
    <property type="protein sequence ID" value="WPR89373.1"/>
    <property type="molecule type" value="Genomic_DNA"/>
</dbReference>
<keyword evidence="2 5" id="KW-0812">Transmembrane</keyword>
<dbReference type="InterPro" id="IPR020846">
    <property type="entry name" value="MFS_dom"/>
</dbReference>
<keyword evidence="4 5" id="KW-0472">Membrane</keyword>
<feature type="transmembrane region" description="Helical" evidence="5">
    <location>
        <begin position="297"/>
        <end position="316"/>
    </location>
</feature>
<evidence type="ECO:0000259" key="6">
    <source>
        <dbReference type="PROSITE" id="PS50850"/>
    </source>
</evidence>
<proteinExistence type="predicted"/>
<feature type="transmembrane region" description="Helical" evidence="5">
    <location>
        <begin position="178"/>
        <end position="197"/>
    </location>
</feature>
<dbReference type="SUPFAM" id="SSF103473">
    <property type="entry name" value="MFS general substrate transporter"/>
    <property type="match status" value="1"/>
</dbReference>
<comment type="subcellular location">
    <subcellularLocation>
        <location evidence="1">Cell membrane</location>
        <topology evidence="1">Multi-pass membrane protein</topology>
    </subcellularLocation>
</comment>
<feature type="transmembrane region" description="Helical" evidence="5">
    <location>
        <begin position="234"/>
        <end position="258"/>
    </location>
</feature>
<evidence type="ECO:0000256" key="3">
    <source>
        <dbReference type="ARBA" id="ARBA00022989"/>
    </source>
</evidence>
<gene>
    <name evidence="7" type="ORF">SM116_16680</name>
</gene>
<reference evidence="7 8" key="1">
    <citation type="submission" date="2023-11" db="EMBL/GenBank/DDBJ databases">
        <title>Genome sequence of Microbacterium rhizosphaerae KACC 19337.</title>
        <authorList>
            <person name="Choi H."/>
            <person name="Kim S."/>
            <person name="Kim Y."/>
            <person name="Kwon S.-W."/>
            <person name="Heo J."/>
        </authorList>
    </citation>
    <scope>NUCLEOTIDE SEQUENCE [LARGE SCALE GENOMIC DNA]</scope>
    <source>
        <strain evidence="7 8">KACC 19337</strain>
    </source>
</reference>
<organism evidence="7 8">
    <name type="scientific">Microbacterium rhizosphaerae</name>
    <dbReference type="NCBI Taxonomy" id="1678237"/>
    <lineage>
        <taxon>Bacteria</taxon>
        <taxon>Bacillati</taxon>
        <taxon>Actinomycetota</taxon>
        <taxon>Actinomycetes</taxon>
        <taxon>Micrococcales</taxon>
        <taxon>Microbacteriaceae</taxon>
        <taxon>Microbacterium</taxon>
    </lineage>
</organism>
<sequence>MTRKNEPSLIGATGFAYFPIALIARFPYAMMVVGVLTLVVSGRGSLALGGVNSAMVGLGAAICGPLIGVAADRWGQRPVVLATAIANSIVLLTLAWVVYSPLPDPAVLLTSLLVGATAPQVSPMSRSRLVGIIDRVFPRARRPRILNGTMAYESSADEIVFVFGPVVVGVLATAFSPAAPIVAAAVLTAVFVTAFALHRTGRTTVPITRPEGMPPATADIATQAPARELLGIRLITITVGALGMGLFFGAMLTSLTAFMTDRGAATEAGLVYGAMGVGSAIFALGVMILPPRFSLRARWLVFSSIVLLGSLSLPFVRDVPQMAWALLVIGVGIGPTLVTQYSLGAAYSPRGRSATVMTILGSGVIVGQSAASAITGAIGQSMGTPAALLTPIVAAAVVAGAGIVNAALGSRH</sequence>
<feature type="domain" description="Major facilitator superfamily (MFS) profile" evidence="6">
    <location>
        <begin position="233"/>
        <end position="412"/>
    </location>
</feature>
<feature type="transmembrane region" description="Helical" evidence="5">
    <location>
        <begin position="386"/>
        <end position="408"/>
    </location>
</feature>
<dbReference type="Gene3D" id="1.20.1250.20">
    <property type="entry name" value="MFS general substrate transporter like domains"/>
    <property type="match status" value="1"/>
</dbReference>
<feature type="transmembrane region" description="Helical" evidence="5">
    <location>
        <begin position="270"/>
        <end position="290"/>
    </location>
</feature>
<dbReference type="InterPro" id="IPR036259">
    <property type="entry name" value="MFS_trans_sf"/>
</dbReference>
<dbReference type="RefSeq" id="WP_320942089.1">
    <property type="nucleotide sequence ID" value="NZ_BAABEU010000001.1"/>
</dbReference>
<feature type="transmembrane region" description="Helical" evidence="5">
    <location>
        <begin position="322"/>
        <end position="343"/>
    </location>
</feature>
<evidence type="ECO:0000256" key="1">
    <source>
        <dbReference type="ARBA" id="ARBA00004651"/>
    </source>
</evidence>
<dbReference type="Pfam" id="PF07690">
    <property type="entry name" value="MFS_1"/>
    <property type="match status" value="1"/>
</dbReference>
<protein>
    <submittedName>
        <fullName evidence="7">MFS transporter</fullName>
    </submittedName>
</protein>
<feature type="transmembrane region" description="Helical" evidence="5">
    <location>
        <begin position="79"/>
        <end position="99"/>
    </location>
</feature>
<feature type="transmembrane region" description="Helical" evidence="5">
    <location>
        <begin position="46"/>
        <end position="67"/>
    </location>
</feature>
<dbReference type="Proteomes" id="UP001323798">
    <property type="component" value="Chromosome"/>
</dbReference>
<evidence type="ECO:0000256" key="2">
    <source>
        <dbReference type="ARBA" id="ARBA00022692"/>
    </source>
</evidence>
<keyword evidence="8" id="KW-1185">Reference proteome</keyword>
<dbReference type="PROSITE" id="PS50850">
    <property type="entry name" value="MFS"/>
    <property type="match status" value="1"/>
</dbReference>
<feature type="transmembrane region" description="Helical" evidence="5">
    <location>
        <begin position="12"/>
        <end position="40"/>
    </location>
</feature>